<dbReference type="AlphaFoldDB" id="V9XHM8"/>
<dbReference type="PATRIC" id="fig|1435356.3.peg.2629"/>
<evidence type="ECO:0000313" key="1">
    <source>
        <dbReference type="EMBL" id="AHD21514.1"/>
    </source>
</evidence>
<reference evidence="1 2" key="1">
    <citation type="journal article" date="2014" name="Genome Announc.">
        <title>Complete Genome of Rhodococcus pyridinivorans SB3094, a Methyl-Ethyl-Ketone-Degrading Bacterium Used for Bioaugmentation.</title>
        <authorList>
            <person name="Dueholm M.S."/>
            <person name="Albertsen M."/>
            <person name="D'Imperio S."/>
            <person name="Tale V.P."/>
            <person name="Lewis D."/>
            <person name="Nielsen P.H."/>
            <person name="Nielsen J.L."/>
        </authorList>
    </citation>
    <scope>NUCLEOTIDE SEQUENCE [LARGE SCALE GENOMIC DNA]</scope>
    <source>
        <strain evidence="1 2">SB3094</strain>
    </source>
</reference>
<evidence type="ECO:0008006" key="3">
    <source>
        <dbReference type="Google" id="ProtNLM"/>
    </source>
</evidence>
<organism evidence="1 2">
    <name type="scientific">Rhodococcus pyridinivorans SB3094</name>
    <dbReference type="NCBI Taxonomy" id="1435356"/>
    <lineage>
        <taxon>Bacteria</taxon>
        <taxon>Bacillati</taxon>
        <taxon>Actinomycetota</taxon>
        <taxon>Actinomycetes</taxon>
        <taxon>Mycobacteriales</taxon>
        <taxon>Nocardiaceae</taxon>
        <taxon>Rhodococcus</taxon>
    </lineage>
</organism>
<dbReference type="Proteomes" id="UP000018781">
    <property type="component" value="Chromosome"/>
</dbReference>
<dbReference type="KEGG" id="rpy:Y013_13040"/>
<gene>
    <name evidence="1" type="ORF">Y013_13040</name>
</gene>
<dbReference type="HOGENOM" id="CLU_116724_0_0_11"/>
<dbReference type="eggNOG" id="ENOG5033EVM">
    <property type="taxonomic scope" value="Bacteria"/>
</dbReference>
<sequence>MIANQKVVVSEATTESRYLRGDLNFEDALREVTGVDIGRDQLVQILKSLHTANPAGPALSEHDARVLTDAGFTACPAAATAARVDRDIRMANLVATSLSIADAAVRLGVTPARIRQRIADGTLWVFDSGRNRLLPPAQFTDSGAVPHLDKVMPHIPKDLHPLTVQTLLTQPQPQSSLVVDGRPVSIVAWLTGSAGTPEEIEIVVDVLAAVEWESA</sequence>
<proteinExistence type="predicted"/>
<name>V9XHM8_9NOCA</name>
<accession>V9XHM8</accession>
<dbReference type="EMBL" id="CP006996">
    <property type="protein sequence ID" value="AHD21514.1"/>
    <property type="molecule type" value="Genomic_DNA"/>
</dbReference>
<evidence type="ECO:0000313" key="2">
    <source>
        <dbReference type="Proteomes" id="UP000018781"/>
    </source>
</evidence>
<protein>
    <recommendedName>
        <fullName evidence="3">DNA-binding protein</fullName>
    </recommendedName>
</protein>